<dbReference type="InterPro" id="IPR052189">
    <property type="entry name" value="L-asp_N-monooxygenase_NS-form"/>
</dbReference>
<sequence>MKHAFAIVGCGATAIAFLQRHLDRVAERSAPAGTVYLFEKREAFGHGAAYEADLPSNILNTKTAYISPYPHLPGHFLQWLLAYPAAWRPAFAGFEPEADSFAPRALFGLYLKDQVRKLVLRGASLGCQIVLINAEVCAIDFIDGSETVRTRCGVSIATQKVFLFCGPLGGKKDPERCDERVLTTPYPVSRLLETIAPHERVAVIGARLSAIDTVIALIEGGHRGPIRMHSRSGYFPVVRGTQERVELRHLTREGVRALVAQHGPLQISDLVALFRKELAAHDPASSSAVIPLPAPPTDIVSFIEHEIQVSQAPRLWQAILYATNGFVEHLWQALDDTAQARFMSEYFSFFMAYRVSIPTENARKILAYLRSGQLEFVSGAFAAPQPVDSQGLILRGAGWEHAYDRLIHATGFPRDAHRLDSALLTSLIGSGAATPHPMGGICVDPDNYCLIGRTGAARQIHAVGELTVGQFFFTSALEINGRHAFCCADAIEWAEHAQRTERVEEHV</sequence>
<feature type="domain" description="FAD-dependent urate hydroxylase HpyO/Asp monooxygenase CreE-like FAD/NAD(P)-binding" evidence="1">
    <location>
        <begin position="6"/>
        <end position="166"/>
    </location>
</feature>
<gene>
    <name evidence="2" type="ORF">KVG85_08800</name>
</gene>
<dbReference type="Proteomes" id="UP001048763">
    <property type="component" value="Unassembled WGS sequence"/>
</dbReference>
<proteinExistence type="predicted"/>
<keyword evidence="3" id="KW-1185">Reference proteome</keyword>
<reference evidence="2" key="1">
    <citation type="submission" date="2021-06" db="EMBL/GenBank/DDBJ databases">
        <title>Updating the genus Pseudomonas: Description of 43 new species and partition of the Pseudomonas putida group.</title>
        <authorList>
            <person name="Girard L."/>
            <person name="Lood C."/>
            <person name="Vandamme P."/>
            <person name="Rokni-Zadeh H."/>
            <person name="Van Noort V."/>
            <person name="Hofte M."/>
            <person name="Lavigne R."/>
            <person name="De Mot R."/>
        </authorList>
    </citation>
    <scope>NUCLEOTIDE SEQUENCE</scope>
    <source>
        <strain evidence="2">SWRI88</strain>
    </source>
</reference>
<dbReference type="RefSeq" id="WP_217863597.1">
    <property type="nucleotide sequence ID" value="NZ_JAHSTX010000001.1"/>
</dbReference>
<dbReference type="PANTHER" id="PTHR40254">
    <property type="entry name" value="BLR0577 PROTEIN"/>
    <property type="match status" value="1"/>
</dbReference>
<evidence type="ECO:0000313" key="3">
    <source>
        <dbReference type="Proteomes" id="UP001048763"/>
    </source>
</evidence>
<dbReference type="Pfam" id="PF13454">
    <property type="entry name" value="NAD_binding_9"/>
    <property type="match status" value="1"/>
</dbReference>
<organism evidence="2 3">
    <name type="scientific">Pseudomonas triticicola</name>
    <dbReference type="NCBI Taxonomy" id="2842345"/>
    <lineage>
        <taxon>Bacteria</taxon>
        <taxon>Pseudomonadati</taxon>
        <taxon>Pseudomonadota</taxon>
        <taxon>Gammaproteobacteria</taxon>
        <taxon>Pseudomonadales</taxon>
        <taxon>Pseudomonadaceae</taxon>
        <taxon>Pseudomonas</taxon>
    </lineage>
</organism>
<protein>
    <submittedName>
        <fullName evidence="2">FAD/NAD(P)-binding protein</fullName>
    </submittedName>
</protein>
<comment type="caution">
    <text evidence="2">The sequence shown here is derived from an EMBL/GenBank/DDBJ whole genome shotgun (WGS) entry which is preliminary data.</text>
</comment>
<accession>A0ABS6RJ20</accession>
<dbReference type="InterPro" id="IPR038732">
    <property type="entry name" value="HpyO/CreE_NAD-binding"/>
</dbReference>
<name>A0ABS6RJ20_9PSED</name>
<dbReference type="PANTHER" id="PTHR40254:SF1">
    <property type="entry name" value="BLR0577 PROTEIN"/>
    <property type="match status" value="1"/>
</dbReference>
<evidence type="ECO:0000313" key="2">
    <source>
        <dbReference type="EMBL" id="MBV4546203.1"/>
    </source>
</evidence>
<evidence type="ECO:0000259" key="1">
    <source>
        <dbReference type="Pfam" id="PF13454"/>
    </source>
</evidence>
<dbReference type="EMBL" id="JAHSTX010000001">
    <property type="protein sequence ID" value="MBV4546203.1"/>
    <property type="molecule type" value="Genomic_DNA"/>
</dbReference>